<dbReference type="KEGG" id="vg:26042244"/>
<dbReference type="Proteomes" id="UP000002374">
    <property type="component" value="Segment"/>
</dbReference>
<proteinExistence type="predicted"/>
<sequence>MNTSKTLLALLVAYLPENGGWPKKVTRIGQDYDRELMFYGRGNVRTGIFLNELAIDHRKCGEAGVKITREQYEAALAASKELRPYQVSTGHYTSDAGAGKTASAADADGWIEWAGGECPVDSDAIVEVKYLKPSPLHFNNDRAGDFSWSHTGSNGDIIAYRIVQPNESQTAGIVVPRDTAILNDDQLESDMNECEARDEILYELANFAATTKTSLDIGVATEIAIWLSGKGYRKQ</sequence>
<reference evidence="1 2" key="1">
    <citation type="journal article" date="2011" name="Vet. Microbiol.">
        <title>Complete genome sequence of vB_EcoM_ECO1230-10: a coliphage with therapeutic potential for bovine metritis.</title>
        <authorList>
            <person name="Santos T.M."/>
            <person name="Bicalho R.C."/>
        </authorList>
    </citation>
    <scope>NUCLEOTIDE SEQUENCE [LARGE SCALE GENOMIC DNA]</scope>
</reference>
<evidence type="ECO:0000313" key="1">
    <source>
        <dbReference type="EMBL" id="ADE87911.1"/>
    </source>
</evidence>
<dbReference type="RefSeq" id="YP_009168888.1">
    <property type="nucleotide sequence ID" value="NC_027995.1"/>
</dbReference>
<evidence type="ECO:0000313" key="2">
    <source>
        <dbReference type="Proteomes" id="UP000002374"/>
    </source>
</evidence>
<keyword evidence="2" id="KW-1185">Reference proteome</keyword>
<accession>D5LGY0</accession>
<dbReference type="GeneID" id="26042244"/>
<organism evidence="1 2">
    <name type="scientific">Escherichia phage vB_EcoM_ECO1230-10</name>
    <dbReference type="NCBI Taxonomy" id="669875"/>
    <lineage>
        <taxon>Viruses</taxon>
        <taxon>Duplodnaviria</taxon>
        <taxon>Heunggongvirae</taxon>
        <taxon>Uroviricota</taxon>
        <taxon>Caudoviricetes</taxon>
        <taxon>Iiscvirinae</taxon>
        <taxon>Jilinvirus</taxon>
        <taxon>Jilinvirus CVM10</taxon>
    </lineage>
</organism>
<dbReference type="OrthoDB" id="20797at10239"/>
<dbReference type="EMBL" id="GU903191">
    <property type="protein sequence ID" value="ADE87911.1"/>
    <property type="molecule type" value="Genomic_DNA"/>
</dbReference>
<name>D5LGY0_9CAUD</name>
<protein>
    <submittedName>
        <fullName evidence="1">Conserved phage protein</fullName>
    </submittedName>
</protein>